<feature type="compositionally biased region" description="Pro residues" evidence="1">
    <location>
        <begin position="124"/>
        <end position="138"/>
    </location>
</feature>
<feature type="compositionally biased region" description="Basic and acidic residues" evidence="1">
    <location>
        <begin position="166"/>
        <end position="181"/>
    </location>
</feature>
<reference evidence="2 3" key="1">
    <citation type="submission" date="2023-08" db="EMBL/GenBank/DDBJ databases">
        <title>Genome sequence of Thermaerobacter compostii strain Ins1, a spore-forming filamentous bacterium isolated from a deep geothermal reservoir.</title>
        <authorList>
            <person name="Bregnard D."/>
            <person name="Gonzalez D."/>
            <person name="Junier P."/>
        </authorList>
    </citation>
    <scope>NUCLEOTIDE SEQUENCE [LARGE SCALE GENOMIC DNA]</scope>
    <source>
        <strain evidence="2 3">Ins1</strain>
    </source>
</reference>
<keyword evidence="3" id="KW-1185">Reference proteome</keyword>
<gene>
    <name evidence="2" type="ORF">Q5761_06205</name>
</gene>
<sequence length="462" mass="48424">MTGEPKTWWYGVGLRPEQIERLARRPGWAPAGLARTADAVTDPRGPVDLWLVQAGDLADALRSGRIIRERHGQGDLYLLAPPGAPLDVWQAAAAALLGVEPGVRVVASLDAIPDADGREEPALAPGPPGLGGPPPAVAAPPDGVAIPRPQATDPTTAGRRAGSIPRDQREAVPPPPRRDPVAARGGLLVMVGGAKGGAGRTWLACELAVTAAVHGLRCGLVDAHWTAADAAVALDLPPGPTVLDLQPLLDGDDEGWLDQWLVHPRSGLRVLAGPPRPDLAGLIEPPTLPRLLRRAATAFDVVVVDLPPTPAFPTGPWPEGSPGVLLAVTTPEPGALRRTRLWIEALGAHGVPGSEWAVVVNRWRGADAMRAETEKYLAGPVIAWVPDDPEAVQRAAADGLPLGLAQPGHPAAEAVTALLGRILGTPLRPQRQGVLRRLWHRWRADVRTPADGGRRGVGFHAG</sequence>
<evidence type="ECO:0008006" key="4">
    <source>
        <dbReference type="Google" id="ProtNLM"/>
    </source>
</evidence>
<dbReference type="SUPFAM" id="SSF52540">
    <property type="entry name" value="P-loop containing nucleoside triphosphate hydrolases"/>
    <property type="match status" value="1"/>
</dbReference>
<dbReference type="PANTHER" id="PTHR43384:SF13">
    <property type="entry name" value="SLR0110 PROTEIN"/>
    <property type="match status" value="1"/>
</dbReference>
<feature type="region of interest" description="Disordered" evidence="1">
    <location>
        <begin position="116"/>
        <end position="181"/>
    </location>
</feature>
<name>A0ABZ0QL84_9FIRM</name>
<dbReference type="InterPro" id="IPR027417">
    <property type="entry name" value="P-loop_NTPase"/>
</dbReference>
<evidence type="ECO:0000256" key="1">
    <source>
        <dbReference type="SAM" id="MobiDB-lite"/>
    </source>
</evidence>
<dbReference type="PANTHER" id="PTHR43384">
    <property type="entry name" value="SEPTUM SITE-DETERMINING PROTEIN MIND HOMOLOG, CHLOROPLASTIC-RELATED"/>
    <property type="match status" value="1"/>
</dbReference>
<protein>
    <recommendedName>
        <fullName evidence="4">CobQ/CobB/MinD/ParA nucleotide binding domain-containing protein</fullName>
    </recommendedName>
</protein>
<dbReference type="Gene3D" id="3.40.50.300">
    <property type="entry name" value="P-loop containing nucleotide triphosphate hydrolases"/>
    <property type="match status" value="1"/>
</dbReference>
<accession>A0ABZ0QL84</accession>
<evidence type="ECO:0000313" key="3">
    <source>
        <dbReference type="Proteomes" id="UP001304683"/>
    </source>
</evidence>
<organism evidence="2 3">
    <name type="scientific">Thermaerobacter composti</name>
    <dbReference type="NCBI Taxonomy" id="554949"/>
    <lineage>
        <taxon>Bacteria</taxon>
        <taxon>Bacillati</taxon>
        <taxon>Bacillota</taxon>
        <taxon>Clostridia</taxon>
        <taxon>Eubacteriales</taxon>
        <taxon>Clostridiales Family XVII. Incertae Sedis</taxon>
        <taxon>Thermaerobacter</taxon>
    </lineage>
</organism>
<dbReference type="RefSeq" id="WP_318749917.1">
    <property type="nucleotide sequence ID" value="NZ_CP132508.1"/>
</dbReference>
<dbReference type="InterPro" id="IPR050625">
    <property type="entry name" value="ParA/MinD_ATPase"/>
</dbReference>
<evidence type="ECO:0000313" key="2">
    <source>
        <dbReference type="EMBL" id="WPD17989.1"/>
    </source>
</evidence>
<dbReference type="Proteomes" id="UP001304683">
    <property type="component" value="Chromosome"/>
</dbReference>
<dbReference type="EMBL" id="CP132508">
    <property type="protein sequence ID" value="WPD17989.1"/>
    <property type="molecule type" value="Genomic_DNA"/>
</dbReference>
<proteinExistence type="predicted"/>